<keyword evidence="1" id="KW-0560">Oxidoreductase</keyword>
<name>A0A846YSD0_9NOCA</name>
<protein>
    <submittedName>
        <fullName evidence="4">LLM class flavin-dependent oxidoreductase</fullName>
    </submittedName>
</protein>
<dbReference type="InterPro" id="IPR011251">
    <property type="entry name" value="Luciferase-like_dom"/>
</dbReference>
<dbReference type="Proteomes" id="UP000570678">
    <property type="component" value="Unassembled WGS sequence"/>
</dbReference>
<dbReference type="AlphaFoldDB" id="A0A846YSD0"/>
<sequence length="319" mass="33800">MKVGAGLWTFQSTAAHPIPVGSAYQGFADDAARLESLGFDDVWLGEHRLWYDGWCPAPLMALAAAAARTSTIGLGTAMLLLPQHDPARVSALATALGRISGGRLRLGVGLGHRDAEFDALGIARATRGARMGPALDALLAAGSAAPDIWVGGMAPTALARLGSRGMSALLPQSLTLDATARAIATIRDAAKRAGVAPGRIGMMKDVWVDADGVRGREWFLPRLREHYREEAGAWWVLGSGGHGFTDPAGLERQVDRVADAAIVGSPDTVTERLRELARAGVEHLVVRSVFDFTAGPSLWPALELFAHSVLPRLRQEQPS</sequence>
<dbReference type="SUPFAM" id="SSF51679">
    <property type="entry name" value="Bacterial luciferase-like"/>
    <property type="match status" value="1"/>
</dbReference>
<keyword evidence="2" id="KW-0503">Monooxygenase</keyword>
<reference evidence="4 5" key="1">
    <citation type="submission" date="2020-04" db="EMBL/GenBank/DDBJ databases">
        <title>MicrobeNet Type strains.</title>
        <authorList>
            <person name="Nicholson A.C."/>
        </authorList>
    </citation>
    <scope>NUCLEOTIDE SEQUENCE [LARGE SCALE GENOMIC DNA]</scope>
    <source>
        <strain evidence="4 5">JCM 3332</strain>
    </source>
</reference>
<evidence type="ECO:0000313" key="4">
    <source>
        <dbReference type="EMBL" id="NKY60591.1"/>
    </source>
</evidence>
<dbReference type="GO" id="GO:0016705">
    <property type="term" value="F:oxidoreductase activity, acting on paired donors, with incorporation or reduction of molecular oxygen"/>
    <property type="evidence" value="ECO:0007669"/>
    <property type="project" value="InterPro"/>
</dbReference>
<proteinExistence type="predicted"/>
<gene>
    <name evidence="4" type="ORF">HGA15_31530</name>
</gene>
<dbReference type="RefSeq" id="WP_062971447.1">
    <property type="nucleotide sequence ID" value="NZ_JAAXOT010000025.1"/>
</dbReference>
<dbReference type="Gene3D" id="3.20.20.30">
    <property type="entry name" value="Luciferase-like domain"/>
    <property type="match status" value="2"/>
</dbReference>
<dbReference type="EMBL" id="JAAXOT010000025">
    <property type="protein sequence ID" value="NKY60591.1"/>
    <property type="molecule type" value="Genomic_DNA"/>
</dbReference>
<evidence type="ECO:0000256" key="1">
    <source>
        <dbReference type="ARBA" id="ARBA00023002"/>
    </source>
</evidence>
<dbReference type="InterPro" id="IPR036661">
    <property type="entry name" value="Luciferase-like_sf"/>
</dbReference>
<dbReference type="Pfam" id="PF00296">
    <property type="entry name" value="Bac_luciferase"/>
    <property type="match status" value="1"/>
</dbReference>
<comment type="caution">
    <text evidence="4">The sequence shown here is derived from an EMBL/GenBank/DDBJ whole genome shotgun (WGS) entry which is preliminary data.</text>
</comment>
<dbReference type="InterPro" id="IPR050766">
    <property type="entry name" value="Bact_Lucif_Oxidored"/>
</dbReference>
<accession>A0A846YSD0</accession>
<keyword evidence="5" id="KW-1185">Reference proteome</keyword>
<dbReference type="PANTHER" id="PTHR30137:SF8">
    <property type="entry name" value="BLR5498 PROTEIN"/>
    <property type="match status" value="1"/>
</dbReference>
<organism evidence="4 5">
    <name type="scientific">Nocardia flavorosea</name>
    <dbReference type="NCBI Taxonomy" id="53429"/>
    <lineage>
        <taxon>Bacteria</taxon>
        <taxon>Bacillati</taxon>
        <taxon>Actinomycetota</taxon>
        <taxon>Actinomycetes</taxon>
        <taxon>Mycobacteriales</taxon>
        <taxon>Nocardiaceae</taxon>
        <taxon>Nocardia</taxon>
    </lineage>
</organism>
<dbReference type="GO" id="GO:0005829">
    <property type="term" value="C:cytosol"/>
    <property type="evidence" value="ECO:0007669"/>
    <property type="project" value="TreeGrafter"/>
</dbReference>
<evidence type="ECO:0000313" key="5">
    <source>
        <dbReference type="Proteomes" id="UP000570678"/>
    </source>
</evidence>
<feature type="domain" description="Luciferase-like" evidence="3">
    <location>
        <begin position="22"/>
        <end position="283"/>
    </location>
</feature>
<dbReference type="PANTHER" id="PTHR30137">
    <property type="entry name" value="LUCIFERASE-LIKE MONOOXYGENASE"/>
    <property type="match status" value="1"/>
</dbReference>
<evidence type="ECO:0000259" key="3">
    <source>
        <dbReference type="Pfam" id="PF00296"/>
    </source>
</evidence>
<evidence type="ECO:0000256" key="2">
    <source>
        <dbReference type="ARBA" id="ARBA00023033"/>
    </source>
</evidence>
<dbReference type="GO" id="GO:0004497">
    <property type="term" value="F:monooxygenase activity"/>
    <property type="evidence" value="ECO:0007669"/>
    <property type="project" value="UniProtKB-KW"/>
</dbReference>